<keyword evidence="4" id="KW-1185">Reference proteome</keyword>
<dbReference type="EMBL" id="JAODIM010000043">
    <property type="protein sequence ID" value="MCU5780433.1"/>
    <property type="molecule type" value="Genomic_DNA"/>
</dbReference>
<proteinExistence type="predicted"/>
<dbReference type="AlphaFoldDB" id="A0A9J6PQ52"/>
<protein>
    <submittedName>
        <fullName evidence="3">DUF1073 domain-containing protein</fullName>
    </submittedName>
</protein>
<sequence length="508" mass="56889">MWPFKKKTVAAPEPVKQPEKLQMKISAEAVAAILPKPPREFQRYEPPKGVIPSAIEKAILAMDSTDYTAMNDAYAMGYGYGNLDSFPGYPYLAMMAQKPEYRKMVGIIAEKMTSKWIKLKTVGDDDKSDRVKQIMDALERYEVRDKFREAAEHDGYFGGGQIYIDVQTSKNVSAWTDDTELQSKLFISNKKITKGSLKGFRVIEPVWTYPGVYNAQNPLSPDFYKPTEWFVMGKTVHASRMIDFVSRQVPDLLKASYNFRGLSLTQIAEPYVNNWLRTRDSVSDMIHSFSVPVIGTNMGAILQGGGAETLISRLQLFNQCRDNRGAFAADNNPQQPETVEFVNAPLGTLDSLQAQAQEQTASVAGIPLVFLLGITPNGLNASSDGEIKVFYDYIHSLQQAMFKLNLKRALDVIQLSEFGAIDPDIYFEFEPLYEMSAKEKAEIRKIDADTDAVYVTAGALSNNEIREKIADDPDSPYHSLDLSDDLDIEDDYDEEEEAEPEDDKASAA</sequence>
<gene>
    <name evidence="3" type="ORF">N5923_23355</name>
</gene>
<feature type="compositionally biased region" description="Acidic residues" evidence="1">
    <location>
        <begin position="482"/>
        <end position="502"/>
    </location>
</feature>
<organism evidence="3 4">
    <name type="scientific">Winslowiella arboricola</name>
    <dbReference type="NCBI Taxonomy" id="2978220"/>
    <lineage>
        <taxon>Bacteria</taxon>
        <taxon>Pseudomonadati</taxon>
        <taxon>Pseudomonadota</taxon>
        <taxon>Gammaproteobacteria</taxon>
        <taxon>Enterobacterales</taxon>
        <taxon>Erwiniaceae</taxon>
        <taxon>Winslowiella</taxon>
    </lineage>
</organism>
<feature type="region of interest" description="Disordered" evidence="1">
    <location>
        <begin position="466"/>
        <end position="508"/>
    </location>
</feature>
<dbReference type="RefSeq" id="WP_267144363.1">
    <property type="nucleotide sequence ID" value="NZ_JAODIL010000081.1"/>
</dbReference>
<evidence type="ECO:0000313" key="4">
    <source>
        <dbReference type="Proteomes" id="UP001064262"/>
    </source>
</evidence>
<feature type="domain" description="Anti-CBASS protein Acb1-like N-terminal" evidence="2">
    <location>
        <begin position="90"/>
        <end position="452"/>
    </location>
</feature>
<evidence type="ECO:0000313" key="3">
    <source>
        <dbReference type="EMBL" id="MCU5780433.1"/>
    </source>
</evidence>
<evidence type="ECO:0000256" key="1">
    <source>
        <dbReference type="SAM" id="MobiDB-lite"/>
    </source>
</evidence>
<evidence type="ECO:0000259" key="2">
    <source>
        <dbReference type="Pfam" id="PF06381"/>
    </source>
</evidence>
<comment type="caution">
    <text evidence="3">The sequence shown here is derived from an EMBL/GenBank/DDBJ whole genome shotgun (WGS) entry which is preliminary data.</text>
</comment>
<name>A0A9J6PQ52_9GAMM</name>
<dbReference type="InterPro" id="IPR024459">
    <property type="entry name" value="Acb1-like_N"/>
</dbReference>
<dbReference type="Proteomes" id="UP001064262">
    <property type="component" value="Unassembled WGS sequence"/>
</dbReference>
<dbReference type="Pfam" id="PF06381">
    <property type="entry name" value="Phage_portal_3"/>
    <property type="match status" value="1"/>
</dbReference>
<reference evidence="3" key="1">
    <citation type="submission" date="2022-09" db="EMBL/GenBank/DDBJ databases">
        <title>Winslowiella arboricola sp. nov., isolated from bleeding cankers on broadleaf hosts.</title>
        <authorList>
            <person name="Brady C."/>
            <person name="Kaur S."/>
            <person name="Crampton B."/>
            <person name="Maddock D."/>
            <person name="Arnold D."/>
            <person name="Denman S."/>
        </authorList>
    </citation>
    <scope>NUCLEOTIDE SEQUENCE</scope>
    <source>
        <strain evidence="3">BAC 15a-03b</strain>
    </source>
</reference>
<accession>A0A9J6PQ52</accession>